<feature type="domain" description="SAM-dependent MTase RsmB/NOP-type" evidence="7">
    <location>
        <begin position="193"/>
        <end position="495"/>
    </location>
</feature>
<evidence type="ECO:0000256" key="3">
    <source>
        <dbReference type="ARBA" id="ARBA00022691"/>
    </source>
</evidence>
<keyword evidence="3 5" id="KW-0949">S-adenosyl-L-methionine</keyword>
<organism evidence="8 9">
    <name type="scientific">Terriglobus roseus</name>
    <dbReference type="NCBI Taxonomy" id="392734"/>
    <lineage>
        <taxon>Bacteria</taxon>
        <taxon>Pseudomonadati</taxon>
        <taxon>Acidobacteriota</taxon>
        <taxon>Terriglobia</taxon>
        <taxon>Terriglobales</taxon>
        <taxon>Acidobacteriaceae</taxon>
        <taxon>Terriglobus</taxon>
    </lineage>
</organism>
<dbReference type="AlphaFoldDB" id="A0A1H4L043"/>
<feature type="compositionally biased region" description="Low complexity" evidence="6">
    <location>
        <begin position="45"/>
        <end position="59"/>
    </location>
</feature>
<evidence type="ECO:0000313" key="8">
    <source>
        <dbReference type="EMBL" id="SEB63542.1"/>
    </source>
</evidence>
<keyword evidence="2 5" id="KW-0808">Transferase</keyword>
<proteinExistence type="inferred from homology"/>
<dbReference type="InterPro" id="IPR049560">
    <property type="entry name" value="MeTrfase_RsmB-F_NOP2_cat"/>
</dbReference>
<feature type="region of interest" description="Disordered" evidence="6">
    <location>
        <begin position="1"/>
        <end position="61"/>
    </location>
</feature>
<dbReference type="GO" id="GO:0003723">
    <property type="term" value="F:RNA binding"/>
    <property type="evidence" value="ECO:0007669"/>
    <property type="project" value="UniProtKB-UniRule"/>
</dbReference>
<sequence>MTQPPRKSAFGKPSSSGKQDFTKPVIAARPAGAPKQMTKSAIHTPASRSSAPISSRQPAVARQVVPPSEASLIRAAAAAKISPARAAAFHILSKVTNSASHSDDLLHSLAVNALSAEDRNLTTALVLGVLRWQLHLDAVMRPMLQRPDAELHPGALLALRLGVFQLLHLDRVPPHAALNESVELARANGAAHAAGMVNAILRRVLREKIAATSNRSTLAVAVTPSEEAHPAWLIARWRANFGGAASRRIADYDQAEPPSHALFNADPALPEIDDGSRLVAELAAAAVTSPKRILDCCAAPGGKTAVLAVRHPDAEIVAVDISEKRMDAMRKRMDRDPATSSIKTVVADMTVPQTAHMLREGFDLILCDAPCSGTGTLARNPEIRHRLRPSDLPRQAERQRAILASALRLLAPGGVLVYSTCSLEPEENEAVVAAALQDVEGFEQTNAQPIAEKIGDLAPDALKQLMAAGFTDAALRTLPGTQACDGFYAAVLQRTR</sequence>
<dbReference type="InterPro" id="IPR035926">
    <property type="entry name" value="NusB-like_sf"/>
</dbReference>
<comment type="similarity">
    <text evidence="5">Belongs to the class I-like SAM-binding methyltransferase superfamily. RsmB/NOP family.</text>
</comment>
<gene>
    <name evidence="8" type="ORF">SAMN05443244_1404</name>
</gene>
<dbReference type="Gene3D" id="1.10.940.10">
    <property type="entry name" value="NusB-like"/>
    <property type="match status" value="1"/>
</dbReference>
<dbReference type="PANTHER" id="PTHR22807:SF53">
    <property type="entry name" value="RIBOSOMAL RNA SMALL SUBUNIT METHYLTRANSFERASE B-RELATED"/>
    <property type="match status" value="1"/>
</dbReference>
<dbReference type="InterPro" id="IPR001678">
    <property type="entry name" value="MeTrfase_RsmB-F_NOP2_dom"/>
</dbReference>
<name>A0A1H4L043_9BACT</name>
<evidence type="ECO:0000256" key="1">
    <source>
        <dbReference type="ARBA" id="ARBA00022603"/>
    </source>
</evidence>
<dbReference type="Proteomes" id="UP000182409">
    <property type="component" value="Unassembled WGS sequence"/>
</dbReference>
<dbReference type="Pfam" id="PF01189">
    <property type="entry name" value="Methyltr_RsmB-F"/>
    <property type="match status" value="1"/>
</dbReference>
<dbReference type="InterPro" id="IPR029063">
    <property type="entry name" value="SAM-dependent_MTases_sf"/>
</dbReference>
<evidence type="ECO:0000256" key="4">
    <source>
        <dbReference type="ARBA" id="ARBA00022884"/>
    </source>
</evidence>
<dbReference type="GO" id="GO:0001510">
    <property type="term" value="P:RNA methylation"/>
    <property type="evidence" value="ECO:0007669"/>
    <property type="project" value="InterPro"/>
</dbReference>
<dbReference type="SUPFAM" id="SSF48013">
    <property type="entry name" value="NusB-like"/>
    <property type="match status" value="1"/>
</dbReference>
<feature type="binding site" evidence="5">
    <location>
        <position position="320"/>
    </location>
    <ligand>
        <name>S-adenosyl-L-methionine</name>
        <dbReference type="ChEBI" id="CHEBI:59789"/>
    </ligand>
</feature>
<dbReference type="GO" id="GO:0008173">
    <property type="term" value="F:RNA methyltransferase activity"/>
    <property type="evidence" value="ECO:0007669"/>
    <property type="project" value="InterPro"/>
</dbReference>
<dbReference type="InterPro" id="IPR023267">
    <property type="entry name" value="RCMT"/>
</dbReference>
<dbReference type="PRINTS" id="PR02008">
    <property type="entry name" value="RCMTFAMILY"/>
</dbReference>
<feature type="binding site" evidence="5">
    <location>
        <begin position="297"/>
        <end position="303"/>
    </location>
    <ligand>
        <name>S-adenosyl-L-methionine</name>
        <dbReference type="ChEBI" id="CHEBI:59789"/>
    </ligand>
</feature>
<feature type="active site" description="Nucleophile" evidence="5">
    <location>
        <position position="421"/>
    </location>
</feature>
<dbReference type="Gene3D" id="3.40.50.150">
    <property type="entry name" value="Vaccinia Virus protein VP39"/>
    <property type="match status" value="1"/>
</dbReference>
<feature type="binding site" evidence="5">
    <location>
        <position position="368"/>
    </location>
    <ligand>
        <name>S-adenosyl-L-methionine</name>
        <dbReference type="ChEBI" id="CHEBI:59789"/>
    </ligand>
</feature>
<accession>A0A1H4L043</accession>
<dbReference type="EMBL" id="FNSD01000001">
    <property type="protein sequence ID" value="SEB63542.1"/>
    <property type="molecule type" value="Genomic_DNA"/>
</dbReference>
<evidence type="ECO:0000313" key="9">
    <source>
        <dbReference type="Proteomes" id="UP000182409"/>
    </source>
</evidence>
<feature type="binding site" evidence="5">
    <location>
        <position position="348"/>
    </location>
    <ligand>
        <name>S-adenosyl-L-methionine</name>
        <dbReference type="ChEBI" id="CHEBI:59789"/>
    </ligand>
</feature>
<dbReference type="PROSITE" id="PS51686">
    <property type="entry name" value="SAM_MT_RSMB_NOP"/>
    <property type="match status" value="1"/>
</dbReference>
<dbReference type="InterPro" id="IPR006027">
    <property type="entry name" value="NusB_RsmB_TIM44"/>
</dbReference>
<protein>
    <submittedName>
        <fullName evidence="8">16S rRNA (Cytosine967-C5)-methyltransferase</fullName>
    </submittedName>
</protein>
<evidence type="ECO:0000256" key="5">
    <source>
        <dbReference type="PROSITE-ProRule" id="PRU01023"/>
    </source>
</evidence>
<dbReference type="Pfam" id="PF01029">
    <property type="entry name" value="NusB"/>
    <property type="match status" value="1"/>
</dbReference>
<dbReference type="SUPFAM" id="SSF53335">
    <property type="entry name" value="S-adenosyl-L-methionine-dependent methyltransferases"/>
    <property type="match status" value="1"/>
</dbReference>
<evidence type="ECO:0000256" key="2">
    <source>
        <dbReference type="ARBA" id="ARBA00022679"/>
    </source>
</evidence>
<evidence type="ECO:0000259" key="7">
    <source>
        <dbReference type="PROSITE" id="PS51686"/>
    </source>
</evidence>
<evidence type="ECO:0000256" key="6">
    <source>
        <dbReference type="SAM" id="MobiDB-lite"/>
    </source>
</evidence>
<keyword evidence="4 5" id="KW-0694">RNA-binding</keyword>
<dbReference type="CDD" id="cd02440">
    <property type="entry name" value="AdoMet_MTases"/>
    <property type="match status" value="1"/>
</dbReference>
<dbReference type="PANTHER" id="PTHR22807">
    <property type="entry name" value="NOP2 YEAST -RELATED NOL1/NOP2/FMU SUN DOMAIN-CONTAINING"/>
    <property type="match status" value="1"/>
</dbReference>
<reference evidence="8 9" key="1">
    <citation type="submission" date="2016-10" db="EMBL/GenBank/DDBJ databases">
        <authorList>
            <person name="de Groot N.N."/>
        </authorList>
    </citation>
    <scope>NUCLEOTIDE SEQUENCE [LARGE SCALE GENOMIC DNA]</scope>
    <source>
        <strain evidence="8 9">AB35.6</strain>
    </source>
</reference>
<keyword evidence="1 5" id="KW-0489">Methyltransferase</keyword>
<dbReference type="OrthoDB" id="9810297at2"/>
<dbReference type="GO" id="GO:0006355">
    <property type="term" value="P:regulation of DNA-templated transcription"/>
    <property type="evidence" value="ECO:0007669"/>
    <property type="project" value="InterPro"/>
</dbReference>
<dbReference type="RefSeq" id="WP_074652938.1">
    <property type="nucleotide sequence ID" value="NZ_FNSD01000001.1"/>
</dbReference>